<dbReference type="PANTHER" id="PTHR31902:SF14">
    <property type="entry name" value="ACTIN PATCHES DISTAL PROTEIN 1"/>
    <property type="match status" value="1"/>
</dbReference>
<evidence type="ECO:0000313" key="3">
    <source>
        <dbReference type="Proteomes" id="UP000246121"/>
    </source>
</evidence>
<keyword evidence="1" id="KW-0812">Transmembrane</keyword>
<name>A0A2V2VR24_TRYCR</name>
<reference evidence="2 3" key="1">
    <citation type="journal article" date="2018" name="Microb. Genom.">
        <title>Expanding an expanded genome: long-read sequencing of Trypanosoma cruzi.</title>
        <authorList>
            <person name="Berna L."/>
            <person name="Rodriguez M."/>
            <person name="Chiribao M.L."/>
            <person name="Parodi-Talice A."/>
            <person name="Pita S."/>
            <person name="Rijo G."/>
            <person name="Alvarez-Valin F."/>
            <person name="Robello C."/>
        </authorList>
    </citation>
    <scope>NUCLEOTIDE SEQUENCE [LARGE SCALE GENOMIC DNA]</scope>
    <source>
        <strain evidence="2 3">Dm28c</strain>
    </source>
</reference>
<protein>
    <recommendedName>
        <fullName evidence="4">Sucrase/ferredoxin-like family protein</fullName>
    </recommendedName>
</protein>
<dbReference type="InterPro" id="IPR009737">
    <property type="entry name" value="Aim32/Apd1-like"/>
</dbReference>
<dbReference type="VEuPathDB" id="TriTrypDB:TCSYLVIO_004651"/>
<proteinExistence type="predicted"/>
<dbReference type="VEuPathDB" id="TriTrypDB:TcCL_Unassigned07059"/>
<evidence type="ECO:0000313" key="2">
    <source>
        <dbReference type="EMBL" id="PWU97698.1"/>
    </source>
</evidence>
<dbReference type="Proteomes" id="UP000246121">
    <property type="component" value="Unassembled WGS sequence"/>
</dbReference>
<keyword evidence="1" id="KW-1133">Transmembrane helix</keyword>
<comment type="caution">
    <text evidence="2">The sequence shown here is derived from an EMBL/GenBank/DDBJ whole genome shotgun (WGS) entry which is preliminary data.</text>
</comment>
<evidence type="ECO:0000256" key="1">
    <source>
        <dbReference type="SAM" id="Phobius"/>
    </source>
</evidence>
<dbReference type="CDD" id="cd03062">
    <property type="entry name" value="TRX_Fd_Sucrase"/>
    <property type="match status" value="1"/>
</dbReference>
<gene>
    <name evidence="2" type="ORF">C4B63_14g35</name>
</gene>
<dbReference type="VEuPathDB" id="TriTrypDB:TcCLB.506355.140"/>
<dbReference type="VEuPathDB" id="TriTrypDB:TCDM_03438"/>
<dbReference type="Gene3D" id="3.40.30.10">
    <property type="entry name" value="Glutaredoxin"/>
    <property type="match status" value="1"/>
</dbReference>
<organism evidence="2 3">
    <name type="scientific">Trypanosoma cruzi</name>
    <dbReference type="NCBI Taxonomy" id="5693"/>
    <lineage>
        <taxon>Eukaryota</taxon>
        <taxon>Discoba</taxon>
        <taxon>Euglenozoa</taxon>
        <taxon>Kinetoplastea</taxon>
        <taxon>Metakinetoplastina</taxon>
        <taxon>Trypanosomatida</taxon>
        <taxon>Trypanosomatidae</taxon>
        <taxon>Trypanosoma</taxon>
        <taxon>Schizotrypanum</taxon>
    </lineage>
</organism>
<keyword evidence="1" id="KW-0472">Membrane</keyword>
<dbReference type="VEuPathDB" id="TriTrypDB:C3747_19g33"/>
<dbReference type="VEuPathDB" id="TriTrypDB:ECC02_000478"/>
<feature type="transmembrane region" description="Helical" evidence="1">
    <location>
        <begin position="143"/>
        <end position="164"/>
    </location>
</feature>
<dbReference type="Pfam" id="PF06999">
    <property type="entry name" value="Suc_Fer-like"/>
    <property type="match status" value="1"/>
</dbReference>
<evidence type="ECO:0008006" key="4">
    <source>
        <dbReference type="Google" id="ProtNLM"/>
    </source>
</evidence>
<dbReference type="VEuPathDB" id="TriTrypDB:Tc_MARK_3442"/>
<dbReference type="EMBL" id="PRFA01000014">
    <property type="protein sequence ID" value="PWU97698.1"/>
    <property type="molecule type" value="Genomic_DNA"/>
</dbReference>
<dbReference type="InterPro" id="IPR036249">
    <property type="entry name" value="Thioredoxin-like_sf"/>
</dbReference>
<dbReference type="AlphaFoldDB" id="A0A2V2VR24"/>
<dbReference type="VEuPathDB" id="TriTrypDB:TcCLB.508729.18"/>
<sequence>MGFENGKCSGYSALEQVVSSRVGMKLTVFYRPGPDRCILRFKYEESLEYMLITQHSCITEGELPWESEGAISSDRSNEVFIFVCSHRSRDGRCGYCGAVLVELLRQSIRAKKSDDDTIHVYPCSHVGGHIYAGNVLMLQIMEAYALAALLQLMWMHLWIFLWGARRNSRPRCSNVFGAELANGYCWSCRIALSCLRRSGEIQTNKGNEGLYQNKSSSAKETEGHATFAEMYYIKEKEK</sequence>
<dbReference type="VEuPathDB" id="TriTrypDB:BCY84_11309"/>
<dbReference type="VEuPathDB" id="TriTrypDB:TcG_06523"/>
<dbReference type="VEuPathDB" id="TriTrypDB:C4B63_14g35"/>
<dbReference type="VEuPathDB" id="TriTrypDB:TcBrA4_0012930"/>
<dbReference type="PANTHER" id="PTHR31902">
    <property type="entry name" value="ACTIN PATCHES DISTAL PROTEIN 1"/>
    <property type="match status" value="1"/>
</dbReference>
<dbReference type="SUPFAM" id="SSF52833">
    <property type="entry name" value="Thioredoxin-like"/>
    <property type="match status" value="1"/>
</dbReference>
<accession>A0A2V2VR24</accession>